<gene>
    <name evidence="12" type="primary">RvY_03799-1</name>
    <name evidence="12" type="synonym">RvY_03799.1</name>
    <name evidence="12" type="ORF">RvY_03799</name>
</gene>
<evidence type="ECO:0000256" key="10">
    <source>
        <dbReference type="SAM" id="Phobius"/>
    </source>
</evidence>
<organism evidence="12 13">
    <name type="scientific">Ramazzottius varieornatus</name>
    <name type="common">Water bear</name>
    <name type="synonym">Tardigrade</name>
    <dbReference type="NCBI Taxonomy" id="947166"/>
    <lineage>
        <taxon>Eukaryota</taxon>
        <taxon>Metazoa</taxon>
        <taxon>Ecdysozoa</taxon>
        <taxon>Tardigrada</taxon>
        <taxon>Eutardigrada</taxon>
        <taxon>Parachela</taxon>
        <taxon>Hypsibioidea</taxon>
        <taxon>Ramazzottiidae</taxon>
        <taxon>Ramazzottius</taxon>
    </lineage>
</organism>
<keyword evidence="7" id="KW-0675">Receptor</keyword>
<evidence type="ECO:0000256" key="3">
    <source>
        <dbReference type="ARBA" id="ARBA00022692"/>
    </source>
</evidence>
<evidence type="ECO:0000256" key="2">
    <source>
        <dbReference type="ARBA" id="ARBA00022475"/>
    </source>
</evidence>
<keyword evidence="4 10" id="KW-1133">Transmembrane helix</keyword>
<dbReference type="CDD" id="cd00637">
    <property type="entry name" value="7tm_classA_rhodopsin-like"/>
    <property type="match status" value="1"/>
</dbReference>
<dbReference type="PRINTS" id="PR00237">
    <property type="entry name" value="GPCRRHODOPSN"/>
</dbReference>
<evidence type="ECO:0000256" key="4">
    <source>
        <dbReference type="ARBA" id="ARBA00022989"/>
    </source>
</evidence>
<dbReference type="InterPro" id="IPR000276">
    <property type="entry name" value="GPCR_Rhodpsn"/>
</dbReference>
<evidence type="ECO:0000256" key="5">
    <source>
        <dbReference type="ARBA" id="ARBA00023040"/>
    </source>
</evidence>
<evidence type="ECO:0000256" key="1">
    <source>
        <dbReference type="ARBA" id="ARBA00004651"/>
    </source>
</evidence>
<dbReference type="PANTHER" id="PTHR24247">
    <property type="entry name" value="5-HYDROXYTRYPTAMINE RECEPTOR"/>
    <property type="match status" value="1"/>
</dbReference>
<dbReference type="Gene3D" id="1.20.1070.10">
    <property type="entry name" value="Rhodopsin 7-helix transmembrane proteins"/>
    <property type="match status" value="1"/>
</dbReference>
<keyword evidence="5" id="KW-0297">G-protein coupled receptor</keyword>
<evidence type="ECO:0000256" key="7">
    <source>
        <dbReference type="ARBA" id="ARBA00023170"/>
    </source>
</evidence>
<protein>
    <recommendedName>
        <fullName evidence="11">G-protein coupled receptors family 1 profile domain-containing protein</fullName>
    </recommendedName>
</protein>
<feature type="transmembrane region" description="Helical" evidence="10">
    <location>
        <begin position="318"/>
        <end position="340"/>
    </location>
</feature>
<keyword evidence="8" id="KW-0807">Transducer</keyword>
<accession>A0A1D1UQ48</accession>
<dbReference type="EMBL" id="BDGG01000002">
    <property type="protein sequence ID" value="GAU91571.1"/>
    <property type="molecule type" value="Genomic_DNA"/>
</dbReference>
<keyword evidence="3 10" id="KW-0812">Transmembrane</keyword>
<feature type="transmembrane region" description="Helical" evidence="10">
    <location>
        <begin position="75"/>
        <end position="94"/>
    </location>
</feature>
<evidence type="ECO:0000256" key="8">
    <source>
        <dbReference type="ARBA" id="ARBA00023224"/>
    </source>
</evidence>
<dbReference type="Pfam" id="PF00001">
    <property type="entry name" value="7tm_1"/>
    <property type="match status" value="1"/>
</dbReference>
<dbReference type="GO" id="GO:0045202">
    <property type="term" value="C:synapse"/>
    <property type="evidence" value="ECO:0007669"/>
    <property type="project" value="GOC"/>
</dbReference>
<dbReference type="GO" id="GO:0007268">
    <property type="term" value="P:chemical synaptic transmission"/>
    <property type="evidence" value="ECO:0007669"/>
    <property type="project" value="TreeGrafter"/>
</dbReference>
<dbReference type="GO" id="GO:0007187">
    <property type="term" value="P:G protein-coupled receptor signaling pathway, coupled to cyclic nucleotide second messenger"/>
    <property type="evidence" value="ECO:0007669"/>
    <property type="project" value="TreeGrafter"/>
</dbReference>
<dbReference type="GO" id="GO:0030594">
    <property type="term" value="F:neurotransmitter receptor activity"/>
    <property type="evidence" value="ECO:0007669"/>
    <property type="project" value="TreeGrafter"/>
</dbReference>
<evidence type="ECO:0000259" key="11">
    <source>
        <dbReference type="PROSITE" id="PS50262"/>
    </source>
</evidence>
<evidence type="ECO:0000256" key="9">
    <source>
        <dbReference type="SAM" id="MobiDB-lite"/>
    </source>
</evidence>
<dbReference type="SUPFAM" id="SSF81321">
    <property type="entry name" value="Family A G protein-coupled receptor-like"/>
    <property type="match status" value="1"/>
</dbReference>
<dbReference type="STRING" id="947166.A0A1D1UQ48"/>
<keyword evidence="6 10" id="KW-0472">Membrane</keyword>
<feature type="transmembrane region" description="Helical" evidence="10">
    <location>
        <begin position="40"/>
        <end position="63"/>
    </location>
</feature>
<dbReference type="GO" id="GO:0004993">
    <property type="term" value="F:G protein-coupled serotonin receptor activity"/>
    <property type="evidence" value="ECO:0007669"/>
    <property type="project" value="TreeGrafter"/>
</dbReference>
<dbReference type="Proteomes" id="UP000186922">
    <property type="component" value="Unassembled WGS sequence"/>
</dbReference>
<dbReference type="GO" id="GO:0030425">
    <property type="term" value="C:dendrite"/>
    <property type="evidence" value="ECO:0007669"/>
    <property type="project" value="TreeGrafter"/>
</dbReference>
<sequence>MGSCNDSFVNLTARDTSNNCTQTNATIAESVVGYYPYAEVAGWILLAIGVGTVFSNAIFLLVYWRNSSSSLHTPFNVYVSNLAISDFVISIFTTPGNFALFALNRWPFSSAFCTLHLYVYWNWYTTSLQYHMLISLNRLWAICFPHHYRTHHTKRLAVSLCTATCLYAHVWTLIGLIPDALYYRTENERECSVNVELQPLWSALYLFTLYTFPEVVVIVVYPVISWKVAQRRKVKARNNPKSALSASGPGGTAAEGPVRQSVPVSQQGHLRGESRLSGPRTSHFKVLTYLVMANVIFWTPNGTYFVLASTMNFSNFSYYTFTLVLLSISPLITPLTYPLASKDWREAFKRLLVR</sequence>
<feature type="domain" description="G-protein coupled receptors family 1 profile" evidence="11">
    <location>
        <begin position="55"/>
        <end position="337"/>
    </location>
</feature>
<dbReference type="SMART" id="SM01381">
    <property type="entry name" value="7TM_GPCR_Srsx"/>
    <property type="match status" value="1"/>
</dbReference>
<reference evidence="12 13" key="1">
    <citation type="journal article" date="2016" name="Nat. Commun.">
        <title>Extremotolerant tardigrade genome and improved radiotolerance of human cultured cells by tardigrade-unique protein.</title>
        <authorList>
            <person name="Hashimoto T."/>
            <person name="Horikawa D.D."/>
            <person name="Saito Y."/>
            <person name="Kuwahara H."/>
            <person name="Kozuka-Hata H."/>
            <person name="Shin-I T."/>
            <person name="Minakuchi Y."/>
            <person name="Ohishi K."/>
            <person name="Motoyama A."/>
            <person name="Aizu T."/>
            <person name="Enomoto A."/>
            <person name="Kondo K."/>
            <person name="Tanaka S."/>
            <person name="Hara Y."/>
            <person name="Koshikawa S."/>
            <person name="Sagara H."/>
            <person name="Miura T."/>
            <person name="Yokobori S."/>
            <person name="Miyagawa K."/>
            <person name="Suzuki Y."/>
            <person name="Kubo T."/>
            <person name="Oyama M."/>
            <person name="Kohara Y."/>
            <person name="Fujiyama A."/>
            <person name="Arakawa K."/>
            <person name="Katayama T."/>
            <person name="Toyoda A."/>
            <person name="Kunieda T."/>
        </authorList>
    </citation>
    <scope>NUCLEOTIDE SEQUENCE [LARGE SCALE GENOMIC DNA]</scope>
    <source>
        <strain evidence="12 13">YOKOZUNA-1</strain>
    </source>
</reference>
<evidence type="ECO:0000256" key="6">
    <source>
        <dbReference type="ARBA" id="ARBA00023136"/>
    </source>
</evidence>
<feature type="transmembrane region" description="Helical" evidence="10">
    <location>
        <begin position="286"/>
        <end position="306"/>
    </location>
</feature>
<dbReference type="InterPro" id="IPR017452">
    <property type="entry name" value="GPCR_Rhodpsn_7TM"/>
</dbReference>
<feature type="transmembrane region" description="Helical" evidence="10">
    <location>
        <begin position="156"/>
        <end position="183"/>
    </location>
</feature>
<dbReference type="OrthoDB" id="9996086at2759"/>
<feature type="region of interest" description="Disordered" evidence="9">
    <location>
        <begin position="239"/>
        <end position="277"/>
    </location>
</feature>
<feature type="transmembrane region" description="Helical" evidence="10">
    <location>
        <begin position="203"/>
        <end position="224"/>
    </location>
</feature>
<comment type="caution">
    <text evidence="12">The sequence shown here is derived from an EMBL/GenBank/DDBJ whole genome shotgun (WGS) entry which is preliminary data.</text>
</comment>
<keyword evidence="2" id="KW-1003">Cell membrane</keyword>
<keyword evidence="13" id="KW-1185">Reference proteome</keyword>
<evidence type="ECO:0000313" key="13">
    <source>
        <dbReference type="Proteomes" id="UP000186922"/>
    </source>
</evidence>
<name>A0A1D1UQ48_RAMVA</name>
<dbReference type="PROSITE" id="PS50262">
    <property type="entry name" value="G_PROTEIN_RECEP_F1_2"/>
    <property type="match status" value="1"/>
</dbReference>
<dbReference type="AlphaFoldDB" id="A0A1D1UQ48"/>
<dbReference type="GO" id="GO:0005886">
    <property type="term" value="C:plasma membrane"/>
    <property type="evidence" value="ECO:0007669"/>
    <property type="project" value="UniProtKB-SubCell"/>
</dbReference>
<proteinExistence type="predicted"/>
<evidence type="ECO:0000313" key="12">
    <source>
        <dbReference type="EMBL" id="GAU91571.1"/>
    </source>
</evidence>
<comment type="subcellular location">
    <subcellularLocation>
        <location evidence="1">Cell membrane</location>
        <topology evidence="1">Multi-pass membrane protein</topology>
    </subcellularLocation>
</comment>